<dbReference type="PIRSF" id="PIRSF006603">
    <property type="entry name" value="DinF"/>
    <property type="match status" value="1"/>
</dbReference>
<dbReference type="GO" id="GO:0015297">
    <property type="term" value="F:antiporter activity"/>
    <property type="evidence" value="ECO:0007669"/>
    <property type="project" value="InterPro"/>
</dbReference>
<evidence type="ECO:0000256" key="2">
    <source>
        <dbReference type="ARBA" id="ARBA00022448"/>
    </source>
</evidence>
<evidence type="ECO:0000256" key="6">
    <source>
        <dbReference type="ARBA" id="ARBA00023136"/>
    </source>
</evidence>
<feature type="transmembrane region" description="Helical" evidence="7">
    <location>
        <begin position="391"/>
        <end position="412"/>
    </location>
</feature>
<dbReference type="Pfam" id="PF01554">
    <property type="entry name" value="MatE"/>
    <property type="match status" value="2"/>
</dbReference>
<keyword evidence="3" id="KW-1003">Cell membrane</keyword>
<dbReference type="NCBIfam" id="TIGR00797">
    <property type="entry name" value="matE"/>
    <property type="match status" value="1"/>
</dbReference>
<dbReference type="Proteomes" id="UP000189796">
    <property type="component" value="Chromosome I"/>
</dbReference>
<feature type="transmembrane region" description="Helical" evidence="7">
    <location>
        <begin position="259"/>
        <end position="279"/>
    </location>
</feature>
<accession>A0A1M5VX96</accession>
<keyword evidence="2" id="KW-0813">Transport</keyword>
<keyword evidence="5 7" id="KW-1133">Transmembrane helix</keyword>
<gene>
    <name evidence="8" type="ORF">SAMN05443248_6231</name>
</gene>
<protein>
    <submittedName>
        <fullName evidence="8">Putative efflux protein, MATE family</fullName>
    </submittedName>
</protein>
<comment type="subcellular location">
    <subcellularLocation>
        <location evidence="1">Cell inner membrane</location>
        <topology evidence="1">Multi-pass membrane protein</topology>
    </subcellularLocation>
</comment>
<evidence type="ECO:0000256" key="1">
    <source>
        <dbReference type="ARBA" id="ARBA00004429"/>
    </source>
</evidence>
<feature type="transmembrane region" description="Helical" evidence="7">
    <location>
        <begin position="362"/>
        <end position="384"/>
    </location>
</feature>
<feature type="transmembrane region" description="Helical" evidence="7">
    <location>
        <begin position="90"/>
        <end position="116"/>
    </location>
</feature>
<evidence type="ECO:0000256" key="5">
    <source>
        <dbReference type="ARBA" id="ARBA00022989"/>
    </source>
</evidence>
<feature type="transmembrane region" description="Helical" evidence="7">
    <location>
        <begin position="195"/>
        <end position="220"/>
    </location>
</feature>
<evidence type="ECO:0000256" key="7">
    <source>
        <dbReference type="SAM" id="Phobius"/>
    </source>
</evidence>
<dbReference type="InterPro" id="IPR048279">
    <property type="entry name" value="MdtK-like"/>
</dbReference>
<organism evidence="8 9">
    <name type="scientific">Bradyrhizobium erythrophlei</name>
    <dbReference type="NCBI Taxonomy" id="1437360"/>
    <lineage>
        <taxon>Bacteria</taxon>
        <taxon>Pseudomonadati</taxon>
        <taxon>Pseudomonadota</taxon>
        <taxon>Alphaproteobacteria</taxon>
        <taxon>Hyphomicrobiales</taxon>
        <taxon>Nitrobacteraceae</taxon>
        <taxon>Bradyrhizobium</taxon>
    </lineage>
</organism>
<dbReference type="PANTHER" id="PTHR43549">
    <property type="entry name" value="MULTIDRUG RESISTANCE PROTEIN YPNP-RELATED"/>
    <property type="match status" value="1"/>
</dbReference>
<evidence type="ECO:0000256" key="4">
    <source>
        <dbReference type="ARBA" id="ARBA00022692"/>
    </source>
</evidence>
<dbReference type="InterPro" id="IPR002528">
    <property type="entry name" value="MATE_fam"/>
</dbReference>
<dbReference type="GO" id="GO:0005886">
    <property type="term" value="C:plasma membrane"/>
    <property type="evidence" value="ECO:0007669"/>
    <property type="project" value="UniProtKB-SubCell"/>
</dbReference>
<evidence type="ECO:0000313" key="8">
    <source>
        <dbReference type="EMBL" id="SHH79875.1"/>
    </source>
</evidence>
<reference evidence="8 9" key="1">
    <citation type="submission" date="2016-11" db="EMBL/GenBank/DDBJ databases">
        <authorList>
            <person name="Jaros S."/>
            <person name="Januszkiewicz K."/>
            <person name="Wedrychowicz H."/>
        </authorList>
    </citation>
    <scope>NUCLEOTIDE SEQUENCE [LARGE SCALE GENOMIC DNA]</scope>
    <source>
        <strain evidence="8 9">GAS138</strain>
    </source>
</reference>
<feature type="transmembrane region" description="Helical" evidence="7">
    <location>
        <begin position="136"/>
        <end position="154"/>
    </location>
</feature>
<dbReference type="InterPro" id="IPR052031">
    <property type="entry name" value="Membrane_Transporter-Flippase"/>
</dbReference>
<dbReference type="OrthoDB" id="9806302at2"/>
<feature type="transmembrane region" description="Helical" evidence="7">
    <location>
        <begin position="424"/>
        <end position="443"/>
    </location>
</feature>
<keyword evidence="6 7" id="KW-0472">Membrane</keyword>
<proteinExistence type="predicted"/>
<keyword evidence="4 7" id="KW-0812">Transmembrane</keyword>
<dbReference type="RefSeq" id="WP_079604664.1">
    <property type="nucleotide sequence ID" value="NZ_LT670817.1"/>
</dbReference>
<feature type="transmembrane region" description="Helical" evidence="7">
    <location>
        <begin position="166"/>
        <end position="189"/>
    </location>
</feature>
<dbReference type="CDD" id="cd13142">
    <property type="entry name" value="MATE_like_12"/>
    <property type="match status" value="1"/>
</dbReference>
<dbReference type="PANTHER" id="PTHR43549:SF2">
    <property type="entry name" value="MULTIDRUG RESISTANCE PROTEIN NORM-RELATED"/>
    <property type="match status" value="1"/>
</dbReference>
<feature type="transmembrane region" description="Helical" evidence="7">
    <location>
        <begin position="316"/>
        <end position="342"/>
    </location>
</feature>
<feature type="transmembrane region" description="Helical" evidence="7">
    <location>
        <begin position="51"/>
        <end position="78"/>
    </location>
</feature>
<sequence>MPHARQKLFLEGPIGNALIRLAIPIILGNLLQTGYQLTDAFWVGRLGAAAVAAVSVSFPVTFLVIALGAGLGIAGATLSAQYMGAGRRDLVNHVAAQTMMMVTITSAVLGAAGYALAPSLLDLLGVAPDVYSGALGFMRVSFVGIIFIFIYAMFQALMRGVGETRMPLLIVLGTVVLNFLLDPLFIFGLGPLPPLGVMGAALATLTTQGLAALLGIIIFLRGRHGIQLSWRGFRPDPVYIRRAFFLGLPGSIELSTRGLGPMLLSFLVASFGTVTLAGYGVGSNILQFVTIPAMGMSQAVSTLVSQNMGAGNIQRAARVTVLGASASFGILSVVGIMAYIFAPALVAFFVPRAPDVIAEGAQFIRVMCLAWGGIGVQLCVVSAFRASGNMLAAMVIALVSQFMLQFPLAYVLSKHTSLQASGLWWSFPVTTIAVAIVSACWFAQGGWKATLLTEESRQVAKVAEETISEESIR</sequence>
<feature type="transmembrane region" description="Helical" evidence="7">
    <location>
        <begin position="12"/>
        <end position="31"/>
    </location>
</feature>
<dbReference type="AlphaFoldDB" id="A0A1M5VX96"/>
<dbReference type="EMBL" id="LT670817">
    <property type="protein sequence ID" value="SHH79875.1"/>
    <property type="molecule type" value="Genomic_DNA"/>
</dbReference>
<evidence type="ECO:0000313" key="9">
    <source>
        <dbReference type="Proteomes" id="UP000189796"/>
    </source>
</evidence>
<evidence type="ECO:0000256" key="3">
    <source>
        <dbReference type="ARBA" id="ARBA00022475"/>
    </source>
</evidence>
<dbReference type="GO" id="GO:0042910">
    <property type="term" value="F:xenobiotic transmembrane transporter activity"/>
    <property type="evidence" value="ECO:0007669"/>
    <property type="project" value="InterPro"/>
</dbReference>
<name>A0A1M5VX96_9BRAD</name>